<evidence type="ECO:0000313" key="1">
    <source>
        <dbReference type="EMBL" id="KHT65024.1"/>
    </source>
</evidence>
<dbReference type="EMBL" id="JWLZ01000028">
    <property type="protein sequence ID" value="KHT65024.1"/>
    <property type="molecule type" value="Genomic_DNA"/>
</dbReference>
<name>A0A0B9G8W3_9GAMM</name>
<proteinExistence type="predicted"/>
<organism evidence="1 2">
    <name type="scientific">Photobacterium gaetbulicola</name>
    <dbReference type="NCBI Taxonomy" id="1295392"/>
    <lineage>
        <taxon>Bacteria</taxon>
        <taxon>Pseudomonadati</taxon>
        <taxon>Pseudomonadota</taxon>
        <taxon>Gammaproteobacteria</taxon>
        <taxon>Vibrionales</taxon>
        <taxon>Vibrionaceae</taxon>
        <taxon>Photobacterium</taxon>
    </lineage>
</organism>
<reference evidence="1 2" key="1">
    <citation type="submission" date="2014-12" db="EMBL/GenBank/DDBJ databases">
        <title>Genome sequencing of Photobacterium gaetbulicola AD005a.</title>
        <authorList>
            <person name="Adrian T.G.S."/>
            <person name="Chan K.G."/>
        </authorList>
    </citation>
    <scope>NUCLEOTIDE SEQUENCE [LARGE SCALE GENOMIC DNA]</scope>
    <source>
        <strain evidence="1 2">AD005a</strain>
    </source>
</reference>
<dbReference type="Proteomes" id="UP000031278">
    <property type="component" value="Unassembled WGS sequence"/>
</dbReference>
<evidence type="ECO:0000313" key="2">
    <source>
        <dbReference type="Proteomes" id="UP000031278"/>
    </source>
</evidence>
<protein>
    <submittedName>
        <fullName evidence="1">Uncharacterized protein</fullName>
    </submittedName>
</protein>
<dbReference type="RefSeq" id="WP_039458015.1">
    <property type="nucleotide sequence ID" value="NZ_JWLZ01000028.1"/>
</dbReference>
<gene>
    <name evidence="1" type="ORF">RJ45_03375</name>
</gene>
<dbReference type="AlphaFoldDB" id="A0A0B9G8W3"/>
<accession>A0A0B9G8W3</accession>
<sequence>MSAINVKQIIDNTLAIVNDVEAELYQNARHSSKLGEITDFKQWLKFGHKQGAFRYACTIDGDFNARQLCFEVFDHIGFSPETIAEYCLEMISMVGNDGYFAIRFNPDDATEYGPDDYFEDEDGFIDCNKDKDGELIVPYRKVLLTVWRGYPAHVRVEYHVFFHALRQYLQAQSCDGAVWAIAQKFGLTDESDAYCDQLAVIPSFLNELTTELLWARIDSRRPISARAATLAESINGRFY</sequence>
<comment type="caution">
    <text evidence="1">The sequence shown here is derived from an EMBL/GenBank/DDBJ whole genome shotgun (WGS) entry which is preliminary data.</text>
</comment>